<dbReference type="InterPro" id="IPR020568">
    <property type="entry name" value="Ribosomal_Su5_D2-typ_SF"/>
</dbReference>
<dbReference type="AlphaFoldDB" id="A0A2K2FE71"/>
<evidence type="ECO:0000256" key="8">
    <source>
        <dbReference type="ARBA" id="ARBA00032554"/>
    </source>
</evidence>
<gene>
    <name evidence="9" type="primary">ispE</name>
    <name evidence="12" type="ORF">CDQ84_09725</name>
</gene>
<dbReference type="Gene3D" id="3.30.230.10">
    <property type="match status" value="1"/>
</dbReference>
<evidence type="ECO:0000313" key="12">
    <source>
        <dbReference type="EMBL" id="PNT99012.1"/>
    </source>
</evidence>
<dbReference type="InterPro" id="IPR006204">
    <property type="entry name" value="GHMP_kinase_N_dom"/>
</dbReference>
<dbReference type="Gene3D" id="3.30.70.890">
    <property type="entry name" value="GHMP kinase, C-terminal domain"/>
    <property type="match status" value="1"/>
</dbReference>
<dbReference type="InterPro" id="IPR036554">
    <property type="entry name" value="GHMP_kinase_C_sf"/>
</dbReference>
<name>A0A2K2FE71_9CLOT</name>
<organism evidence="12 13">
    <name type="scientific">Clostridium thermosuccinogenes</name>
    <dbReference type="NCBI Taxonomy" id="84032"/>
    <lineage>
        <taxon>Bacteria</taxon>
        <taxon>Bacillati</taxon>
        <taxon>Bacillota</taxon>
        <taxon>Clostridia</taxon>
        <taxon>Eubacteriales</taxon>
        <taxon>Clostridiaceae</taxon>
        <taxon>Clostridium</taxon>
    </lineage>
</organism>
<reference evidence="12 13" key="1">
    <citation type="submission" date="2017-06" db="EMBL/GenBank/DDBJ databases">
        <title>Investigating the central metabolism of Clostridium thermosuccinogenes.</title>
        <authorList>
            <person name="Koendjbiharie J.G."/>
            <person name="van Kranenburg R."/>
        </authorList>
    </citation>
    <scope>NUCLEOTIDE SEQUENCE [LARGE SCALE GENOMIC DNA]</scope>
    <source>
        <strain evidence="12 13">DSM 5806</strain>
    </source>
</reference>
<dbReference type="GO" id="GO:0005524">
    <property type="term" value="F:ATP binding"/>
    <property type="evidence" value="ECO:0007669"/>
    <property type="project" value="UniProtKB-UniRule"/>
</dbReference>
<keyword evidence="5 9" id="KW-0547">Nucleotide-binding</keyword>
<keyword evidence="13" id="KW-1185">Reference proteome</keyword>
<dbReference type="GO" id="GO:0050515">
    <property type="term" value="F:4-(cytidine 5'-diphospho)-2-C-methyl-D-erythritol kinase activity"/>
    <property type="evidence" value="ECO:0007669"/>
    <property type="project" value="UniProtKB-UniRule"/>
</dbReference>
<feature type="domain" description="GHMP kinase C-terminal" evidence="11">
    <location>
        <begin position="202"/>
        <end position="272"/>
    </location>
</feature>
<evidence type="ECO:0000313" key="13">
    <source>
        <dbReference type="Proteomes" id="UP000236151"/>
    </source>
</evidence>
<keyword evidence="6 9" id="KW-0418">Kinase</keyword>
<comment type="similarity">
    <text evidence="1 9">Belongs to the GHMP kinase family. IspE subfamily.</text>
</comment>
<evidence type="ECO:0000256" key="2">
    <source>
        <dbReference type="ARBA" id="ARBA00012052"/>
    </source>
</evidence>
<keyword evidence="9" id="KW-0414">Isoprene biosynthesis</keyword>
<dbReference type="EMBL" id="NIOJ01000022">
    <property type="protein sequence ID" value="PNT99012.1"/>
    <property type="molecule type" value="Genomic_DNA"/>
</dbReference>
<dbReference type="InterPro" id="IPR013750">
    <property type="entry name" value="GHMP_kinase_C_dom"/>
</dbReference>
<keyword evidence="7 9" id="KW-0067">ATP-binding</keyword>
<comment type="pathway">
    <text evidence="9">Isoprenoid biosynthesis; isopentenyl diphosphate biosynthesis via DXP pathway; isopentenyl diphosphate from 1-deoxy-D-xylulose 5-phosphate: step 3/6.</text>
</comment>
<dbReference type="SUPFAM" id="SSF55060">
    <property type="entry name" value="GHMP Kinase, C-terminal domain"/>
    <property type="match status" value="1"/>
</dbReference>
<evidence type="ECO:0000256" key="7">
    <source>
        <dbReference type="ARBA" id="ARBA00022840"/>
    </source>
</evidence>
<dbReference type="GO" id="GO:0016114">
    <property type="term" value="P:terpenoid biosynthetic process"/>
    <property type="evidence" value="ECO:0007669"/>
    <property type="project" value="UniProtKB-UniRule"/>
</dbReference>
<feature type="domain" description="GHMP kinase N-terminal" evidence="10">
    <location>
        <begin position="66"/>
        <end position="144"/>
    </location>
</feature>
<dbReference type="UniPathway" id="UPA00056">
    <property type="reaction ID" value="UER00094"/>
</dbReference>
<dbReference type="InterPro" id="IPR004424">
    <property type="entry name" value="IspE"/>
</dbReference>
<comment type="function">
    <text evidence="9">Catalyzes the phosphorylation of the position 2 hydroxy group of 4-diphosphocytidyl-2C-methyl-D-erythritol.</text>
</comment>
<dbReference type="InterPro" id="IPR014721">
    <property type="entry name" value="Ribsml_uS5_D2-typ_fold_subgr"/>
</dbReference>
<feature type="active site" evidence="9">
    <location>
        <position position="11"/>
    </location>
</feature>
<comment type="catalytic activity">
    <reaction evidence="9">
        <text>4-CDP-2-C-methyl-D-erythritol + ATP = 4-CDP-2-C-methyl-D-erythritol 2-phosphate + ADP + H(+)</text>
        <dbReference type="Rhea" id="RHEA:18437"/>
        <dbReference type="ChEBI" id="CHEBI:15378"/>
        <dbReference type="ChEBI" id="CHEBI:30616"/>
        <dbReference type="ChEBI" id="CHEBI:57823"/>
        <dbReference type="ChEBI" id="CHEBI:57919"/>
        <dbReference type="ChEBI" id="CHEBI:456216"/>
        <dbReference type="EC" id="2.7.1.148"/>
    </reaction>
</comment>
<evidence type="ECO:0000256" key="3">
    <source>
        <dbReference type="ARBA" id="ARBA00017473"/>
    </source>
</evidence>
<dbReference type="PANTHER" id="PTHR43527:SF2">
    <property type="entry name" value="4-DIPHOSPHOCYTIDYL-2-C-METHYL-D-ERYTHRITOL KINASE, CHLOROPLASTIC"/>
    <property type="match status" value="1"/>
</dbReference>
<evidence type="ECO:0000256" key="1">
    <source>
        <dbReference type="ARBA" id="ARBA00009684"/>
    </source>
</evidence>
<dbReference type="Pfam" id="PF08544">
    <property type="entry name" value="GHMP_kinases_C"/>
    <property type="match status" value="1"/>
</dbReference>
<evidence type="ECO:0000256" key="4">
    <source>
        <dbReference type="ARBA" id="ARBA00022679"/>
    </source>
</evidence>
<evidence type="ECO:0000259" key="10">
    <source>
        <dbReference type="Pfam" id="PF00288"/>
    </source>
</evidence>
<dbReference type="Pfam" id="PF00288">
    <property type="entry name" value="GHMP_kinases_N"/>
    <property type="match status" value="1"/>
</dbReference>
<sequence>MDSTELKARAKINLSLDVLGRRPDGYHDVKMVMQTIELHDRIFIEVIEKGIEIECSAPWVPNDKGNIAYKAAEQLIERFGIKKGVKIRIDKNIPVAAGLAGGSSDAAAVLKGMNSLFKLDLTEKELMDIGKTIGADVPFCIRGGTMLAEGIGEILTQLDPLPVTNIVLIKPKIGVSTAWVYENLNVKKLTSRPNTNIIINSIANGNIKKLAQNMKNVLETVTSGKYEVIGEIKQKLVELGALGSMMSGSGPTVFGIFSDKAAAMRAYEAMESNRWDRYITTTVSP</sequence>
<dbReference type="HAMAP" id="MF_00061">
    <property type="entry name" value="IspE"/>
    <property type="match status" value="1"/>
</dbReference>
<keyword evidence="4 9" id="KW-0808">Transferase</keyword>
<feature type="binding site" evidence="9">
    <location>
        <begin position="94"/>
        <end position="104"/>
    </location>
    <ligand>
        <name>ATP</name>
        <dbReference type="ChEBI" id="CHEBI:30616"/>
    </ligand>
</feature>
<dbReference type="PANTHER" id="PTHR43527">
    <property type="entry name" value="4-DIPHOSPHOCYTIDYL-2-C-METHYL-D-ERYTHRITOL KINASE, CHLOROPLASTIC"/>
    <property type="match status" value="1"/>
</dbReference>
<dbReference type="NCBIfam" id="TIGR00154">
    <property type="entry name" value="ispE"/>
    <property type="match status" value="1"/>
</dbReference>
<accession>A0A2K2FE71</accession>
<evidence type="ECO:0000256" key="9">
    <source>
        <dbReference type="HAMAP-Rule" id="MF_00061"/>
    </source>
</evidence>
<dbReference type="Proteomes" id="UP000236151">
    <property type="component" value="Unassembled WGS sequence"/>
</dbReference>
<dbReference type="OrthoDB" id="9809438at2"/>
<evidence type="ECO:0000256" key="6">
    <source>
        <dbReference type="ARBA" id="ARBA00022777"/>
    </source>
</evidence>
<comment type="caution">
    <text evidence="12">The sequence shown here is derived from an EMBL/GenBank/DDBJ whole genome shotgun (WGS) entry which is preliminary data.</text>
</comment>
<protein>
    <recommendedName>
        <fullName evidence="3 9">4-diphosphocytidyl-2-C-methyl-D-erythritol kinase</fullName>
        <shortName evidence="9">CMK</shortName>
        <ecNumber evidence="2 9">2.7.1.148</ecNumber>
    </recommendedName>
    <alternativeName>
        <fullName evidence="8 9">4-(cytidine-5'-diphospho)-2-C-methyl-D-erythritol kinase</fullName>
    </alternativeName>
</protein>
<dbReference type="KEGG" id="cthd:CDO33_19610"/>
<dbReference type="RefSeq" id="WP_103081546.1">
    <property type="nucleotide sequence ID" value="NZ_CP021850.1"/>
</dbReference>
<evidence type="ECO:0000256" key="5">
    <source>
        <dbReference type="ARBA" id="ARBA00022741"/>
    </source>
</evidence>
<dbReference type="SUPFAM" id="SSF54211">
    <property type="entry name" value="Ribosomal protein S5 domain 2-like"/>
    <property type="match status" value="1"/>
</dbReference>
<dbReference type="PIRSF" id="PIRSF010376">
    <property type="entry name" value="IspE"/>
    <property type="match status" value="1"/>
</dbReference>
<dbReference type="GO" id="GO:0019288">
    <property type="term" value="P:isopentenyl diphosphate biosynthetic process, methylerythritol 4-phosphate pathway"/>
    <property type="evidence" value="ECO:0007669"/>
    <property type="project" value="UniProtKB-UniRule"/>
</dbReference>
<feature type="active site" evidence="9">
    <location>
        <position position="136"/>
    </location>
</feature>
<proteinExistence type="inferred from homology"/>
<dbReference type="FunFam" id="3.30.230.10:FF:000029">
    <property type="entry name" value="4-diphosphocytidyl-2-C-methyl-D-erythritol kinase"/>
    <property type="match status" value="1"/>
</dbReference>
<dbReference type="NCBIfam" id="NF011202">
    <property type="entry name" value="PRK14608.1"/>
    <property type="match status" value="1"/>
</dbReference>
<evidence type="ECO:0000259" key="11">
    <source>
        <dbReference type="Pfam" id="PF08544"/>
    </source>
</evidence>
<dbReference type="EC" id="2.7.1.148" evidence="2 9"/>